<protein>
    <submittedName>
        <fullName evidence="1">Peptidoglycan-binding protein</fullName>
    </submittedName>
</protein>
<proteinExistence type="predicted"/>
<dbReference type="RefSeq" id="WP_036264898.1">
    <property type="nucleotide sequence ID" value="NZ_LMTZ01000110.1"/>
</dbReference>
<dbReference type="InterPro" id="IPR036365">
    <property type="entry name" value="PGBD-like_sf"/>
</dbReference>
<keyword evidence="2" id="KW-1185">Reference proteome</keyword>
<dbReference type="SUPFAM" id="SSF47090">
    <property type="entry name" value="PGBD-like"/>
    <property type="match status" value="1"/>
</dbReference>
<comment type="caution">
    <text evidence="1">The sequence shown here is derived from an EMBL/GenBank/DDBJ whole genome shotgun (WGS) entry which is preliminary data.</text>
</comment>
<organism evidence="1 2">
    <name type="scientific">Mastigocoleus testarum BC008</name>
    <dbReference type="NCBI Taxonomy" id="371196"/>
    <lineage>
        <taxon>Bacteria</taxon>
        <taxon>Bacillati</taxon>
        <taxon>Cyanobacteriota</taxon>
        <taxon>Cyanophyceae</taxon>
        <taxon>Nostocales</taxon>
        <taxon>Hapalosiphonaceae</taxon>
        <taxon>Mastigocoleus</taxon>
    </lineage>
</organism>
<dbReference type="OrthoDB" id="514977at2"/>
<accession>A0A0V7ZLQ5</accession>
<dbReference type="Proteomes" id="UP000053372">
    <property type="component" value="Unassembled WGS sequence"/>
</dbReference>
<dbReference type="Gene3D" id="1.10.101.10">
    <property type="entry name" value="PGBD-like superfamily/PGBD"/>
    <property type="match status" value="1"/>
</dbReference>
<dbReference type="EMBL" id="LMTZ01000110">
    <property type="protein sequence ID" value="KST65222.1"/>
    <property type="molecule type" value="Genomic_DNA"/>
</dbReference>
<sequence length="97" mass="10835">MTLPNLKNGDNGDDVRFLEQLLSSLFWFGQTPGKPKLVSSLIDFDAQYDSQTADIVSEFQNNYNITFPAPAPNITVDGKVGPQTWKALGDAIFRYTY</sequence>
<dbReference type="AlphaFoldDB" id="A0A0V7ZLQ5"/>
<gene>
    <name evidence="1" type="ORF">BC008_20725</name>
</gene>
<name>A0A0V7ZLQ5_9CYAN</name>
<evidence type="ECO:0000313" key="1">
    <source>
        <dbReference type="EMBL" id="KST65222.1"/>
    </source>
</evidence>
<evidence type="ECO:0000313" key="2">
    <source>
        <dbReference type="Proteomes" id="UP000053372"/>
    </source>
</evidence>
<reference evidence="1 2" key="1">
    <citation type="journal article" date="2015" name="Genome Announc.">
        <title>Draft Genome of the Euendolithic (true boring) Cyanobacterium Mastigocoleus testarum strain BC008.</title>
        <authorList>
            <person name="Guida B.S."/>
            <person name="Garcia-Pichel F."/>
        </authorList>
    </citation>
    <scope>NUCLEOTIDE SEQUENCE [LARGE SCALE GENOMIC DNA]</scope>
    <source>
        <strain evidence="1 2">BC008</strain>
    </source>
</reference>
<dbReference type="InterPro" id="IPR036366">
    <property type="entry name" value="PGBDSf"/>
</dbReference>